<dbReference type="OrthoDB" id="955690at2"/>
<keyword evidence="3" id="KW-1185">Reference proteome</keyword>
<gene>
    <name evidence="2" type="ORF">DWB61_08855</name>
</gene>
<evidence type="ECO:0000313" key="3">
    <source>
        <dbReference type="Proteomes" id="UP000285794"/>
    </source>
</evidence>
<comment type="caution">
    <text evidence="2">The sequence shown here is derived from an EMBL/GenBank/DDBJ whole genome shotgun (WGS) entry which is preliminary data.</text>
</comment>
<evidence type="ECO:0000313" key="2">
    <source>
        <dbReference type="EMBL" id="RRG21852.1"/>
    </source>
</evidence>
<sequence length="168" mass="19210">MNTELSWEKGTFSSAYTLFKEQKLCGYLKRDSLSQSANGEIKGKVYCFKSSGFIKKNTIVYDGLTYKSLAVISYDEWRSRAILSVDKRVLHFNFDSLFQNSWQLIGTEGELIDYSKSSSKGYINSTTDDSLLLLSGLLVADHYKKSQRDVFVFMMMMACLIIVFTILF</sequence>
<proteinExistence type="predicted"/>
<keyword evidence="1" id="KW-0472">Membrane</keyword>
<protein>
    <submittedName>
        <fullName evidence="2">Uncharacterized protein</fullName>
    </submittedName>
</protein>
<dbReference type="EMBL" id="QQWG01000007">
    <property type="protein sequence ID" value="RRG21852.1"/>
    <property type="molecule type" value="Genomic_DNA"/>
</dbReference>
<dbReference type="Proteomes" id="UP000285794">
    <property type="component" value="Unassembled WGS sequence"/>
</dbReference>
<name>A0A425Y1T7_9BACT</name>
<reference evidence="2 3" key="1">
    <citation type="submission" date="2018-07" db="EMBL/GenBank/DDBJ databases">
        <title>Draft genome sequence of Ancylomarina sp. M1P.</title>
        <authorList>
            <person name="Yadav S."/>
            <person name="Villanueva L."/>
            <person name="Damste J.S.S."/>
        </authorList>
    </citation>
    <scope>NUCLEOTIDE SEQUENCE [LARGE SCALE GENOMIC DNA]</scope>
    <source>
        <strain evidence="2 3">M1P</strain>
    </source>
</reference>
<keyword evidence="1" id="KW-0812">Transmembrane</keyword>
<dbReference type="AlphaFoldDB" id="A0A425Y1T7"/>
<dbReference type="RefSeq" id="WP_125030537.1">
    <property type="nucleotide sequence ID" value="NZ_JAPXVP010000007.1"/>
</dbReference>
<evidence type="ECO:0000256" key="1">
    <source>
        <dbReference type="SAM" id="Phobius"/>
    </source>
</evidence>
<feature type="transmembrane region" description="Helical" evidence="1">
    <location>
        <begin position="150"/>
        <end position="167"/>
    </location>
</feature>
<keyword evidence="1" id="KW-1133">Transmembrane helix</keyword>
<organism evidence="2 3">
    <name type="scientific">Ancylomarina euxinus</name>
    <dbReference type="NCBI Taxonomy" id="2283627"/>
    <lineage>
        <taxon>Bacteria</taxon>
        <taxon>Pseudomonadati</taxon>
        <taxon>Bacteroidota</taxon>
        <taxon>Bacteroidia</taxon>
        <taxon>Marinilabiliales</taxon>
        <taxon>Marinifilaceae</taxon>
        <taxon>Ancylomarina</taxon>
    </lineage>
</organism>
<accession>A0A425Y1T7</accession>